<feature type="transmembrane region" description="Helical" evidence="7">
    <location>
        <begin position="169"/>
        <end position="188"/>
    </location>
</feature>
<dbReference type="Pfam" id="PF01554">
    <property type="entry name" value="MatE"/>
    <property type="match status" value="2"/>
</dbReference>
<evidence type="ECO:0000256" key="7">
    <source>
        <dbReference type="SAM" id="Phobius"/>
    </source>
</evidence>
<name>A0A7G9FYQ5_9FIRM</name>
<dbReference type="AlphaFoldDB" id="A0A7G9FYQ5"/>
<dbReference type="GO" id="GO:0042910">
    <property type="term" value="F:xenobiotic transmembrane transporter activity"/>
    <property type="evidence" value="ECO:0007669"/>
    <property type="project" value="InterPro"/>
</dbReference>
<gene>
    <name evidence="8" type="ORF">H9Q77_06260</name>
</gene>
<dbReference type="Proteomes" id="UP000515981">
    <property type="component" value="Chromosome"/>
</dbReference>
<evidence type="ECO:0000313" key="9">
    <source>
        <dbReference type="Proteomes" id="UP000515981"/>
    </source>
</evidence>
<dbReference type="InterPro" id="IPR051327">
    <property type="entry name" value="MATE_MepA_subfamily"/>
</dbReference>
<keyword evidence="2" id="KW-0813">Transport</keyword>
<evidence type="ECO:0000313" key="8">
    <source>
        <dbReference type="EMBL" id="QNM03687.1"/>
    </source>
</evidence>
<dbReference type="GO" id="GO:0015297">
    <property type="term" value="F:antiporter activity"/>
    <property type="evidence" value="ECO:0007669"/>
    <property type="project" value="InterPro"/>
</dbReference>
<keyword evidence="3" id="KW-1003">Cell membrane</keyword>
<keyword evidence="9" id="KW-1185">Reference proteome</keyword>
<feature type="transmembrane region" description="Helical" evidence="7">
    <location>
        <begin position="270"/>
        <end position="289"/>
    </location>
</feature>
<organism evidence="8 9">
    <name type="scientific">Simiaoa sunii</name>
    <dbReference type="NCBI Taxonomy" id="2763672"/>
    <lineage>
        <taxon>Bacteria</taxon>
        <taxon>Bacillati</taxon>
        <taxon>Bacillota</taxon>
        <taxon>Clostridia</taxon>
        <taxon>Lachnospirales</taxon>
        <taxon>Lachnospiraceae</taxon>
        <taxon>Simiaoa</taxon>
    </lineage>
</organism>
<dbReference type="PANTHER" id="PTHR43823:SF3">
    <property type="entry name" value="MULTIDRUG EXPORT PROTEIN MEPA"/>
    <property type="match status" value="1"/>
</dbReference>
<dbReference type="PANTHER" id="PTHR43823">
    <property type="entry name" value="SPORULATION PROTEIN YKVU"/>
    <property type="match status" value="1"/>
</dbReference>
<dbReference type="EMBL" id="CP060633">
    <property type="protein sequence ID" value="QNM03687.1"/>
    <property type="molecule type" value="Genomic_DNA"/>
</dbReference>
<feature type="transmembrane region" description="Helical" evidence="7">
    <location>
        <begin position="415"/>
        <end position="435"/>
    </location>
</feature>
<comment type="subcellular location">
    <subcellularLocation>
        <location evidence="1">Cell membrane</location>
        <topology evidence="1">Multi-pass membrane protein</topology>
    </subcellularLocation>
</comment>
<feature type="transmembrane region" description="Helical" evidence="7">
    <location>
        <begin position="92"/>
        <end position="113"/>
    </location>
</feature>
<dbReference type="PIRSF" id="PIRSF006603">
    <property type="entry name" value="DinF"/>
    <property type="match status" value="1"/>
</dbReference>
<sequence length="443" mass="47703">MKIQLSDHFDYKRLLRFVAPSILMLLCTSIYSIVDGFFVSNFVGKTPFAALNLVMPVLMGVGTIGFMAGTGGSAVVSMTLGEGKKELANEYFSLIVYVTLAASVVLGLIGYAFAPQIALALGANGDLEADCVLYSRILFLSTPAFVMQYLFQSFFIAAEKPTLSLKINVLAGLTNAVLDYVLIVVFPLGLAGAALATAAGQVVGGAIPIIYFAGKNSSLLRLGKMKWHGKVIWQTCMNGSSELVTNLSTSIVGMLYNFQLMEAAGENGVAAYGIIMYVDIIFMTLYLGYSLGSAPIVSFHYGAGNHAELKNLCRKSLVIISACGVILLTASQILAGPLVKIFANYDQELLKMTTWGFRIYAIAFLVRGMNVWGSSFFTALNNGAVSAAISFLRTFVFQIIIVLILPGLIGITGVWLSIVIAEFLALFVTIGFLIAKRKKYHYA</sequence>
<dbReference type="KEGG" id="ssun:H9Q77_06260"/>
<feature type="transmembrane region" description="Helical" evidence="7">
    <location>
        <begin position="54"/>
        <end position="80"/>
    </location>
</feature>
<reference evidence="8 9" key="1">
    <citation type="submission" date="2020-08" db="EMBL/GenBank/DDBJ databases">
        <authorList>
            <person name="Liu C."/>
            <person name="Sun Q."/>
        </authorList>
    </citation>
    <scope>NUCLEOTIDE SEQUENCE [LARGE SCALE GENOMIC DNA]</scope>
    <source>
        <strain evidence="8 9">NSJ-8</strain>
    </source>
</reference>
<keyword evidence="6 7" id="KW-0472">Membrane</keyword>
<proteinExistence type="predicted"/>
<feature type="transmembrane region" description="Helical" evidence="7">
    <location>
        <begin position="194"/>
        <end position="214"/>
    </location>
</feature>
<accession>A0A7G9FYQ5</accession>
<protein>
    <submittedName>
        <fullName evidence="8">MATE family efflux transporter</fullName>
    </submittedName>
</protein>
<feature type="transmembrane region" description="Helical" evidence="7">
    <location>
        <begin position="14"/>
        <end position="34"/>
    </location>
</feature>
<feature type="transmembrane region" description="Helical" evidence="7">
    <location>
        <begin position="359"/>
        <end position="379"/>
    </location>
</feature>
<feature type="transmembrane region" description="Helical" evidence="7">
    <location>
        <begin position="133"/>
        <end position="157"/>
    </location>
</feature>
<keyword evidence="4 7" id="KW-0812">Transmembrane</keyword>
<feature type="transmembrane region" description="Helical" evidence="7">
    <location>
        <begin position="235"/>
        <end position="258"/>
    </location>
</feature>
<feature type="transmembrane region" description="Helical" evidence="7">
    <location>
        <begin position="391"/>
        <end position="409"/>
    </location>
</feature>
<evidence type="ECO:0000256" key="4">
    <source>
        <dbReference type="ARBA" id="ARBA00022692"/>
    </source>
</evidence>
<evidence type="ECO:0000256" key="6">
    <source>
        <dbReference type="ARBA" id="ARBA00023136"/>
    </source>
</evidence>
<dbReference type="InterPro" id="IPR002528">
    <property type="entry name" value="MATE_fam"/>
</dbReference>
<dbReference type="InterPro" id="IPR048279">
    <property type="entry name" value="MdtK-like"/>
</dbReference>
<feature type="transmembrane region" description="Helical" evidence="7">
    <location>
        <begin position="317"/>
        <end position="339"/>
    </location>
</feature>
<evidence type="ECO:0000256" key="5">
    <source>
        <dbReference type="ARBA" id="ARBA00022989"/>
    </source>
</evidence>
<dbReference type="GO" id="GO:0005886">
    <property type="term" value="C:plasma membrane"/>
    <property type="evidence" value="ECO:0007669"/>
    <property type="project" value="UniProtKB-SubCell"/>
</dbReference>
<evidence type="ECO:0000256" key="3">
    <source>
        <dbReference type="ARBA" id="ARBA00022475"/>
    </source>
</evidence>
<evidence type="ECO:0000256" key="1">
    <source>
        <dbReference type="ARBA" id="ARBA00004651"/>
    </source>
</evidence>
<keyword evidence="5 7" id="KW-1133">Transmembrane helix</keyword>
<evidence type="ECO:0000256" key="2">
    <source>
        <dbReference type="ARBA" id="ARBA00022448"/>
    </source>
</evidence>
<dbReference type="RefSeq" id="WP_249326878.1">
    <property type="nucleotide sequence ID" value="NZ_CP060633.1"/>
</dbReference>